<keyword evidence="1" id="KW-0732">Signal</keyword>
<feature type="domain" description="SsuA/THI5-like" evidence="2">
    <location>
        <begin position="38"/>
        <end position="252"/>
    </location>
</feature>
<organism evidence="3 4">
    <name type="scientific">Pusillimonas noertemannii</name>
    <dbReference type="NCBI Taxonomy" id="305977"/>
    <lineage>
        <taxon>Bacteria</taxon>
        <taxon>Pseudomonadati</taxon>
        <taxon>Pseudomonadota</taxon>
        <taxon>Betaproteobacteria</taxon>
        <taxon>Burkholderiales</taxon>
        <taxon>Alcaligenaceae</taxon>
        <taxon>Pusillimonas</taxon>
    </lineage>
</organism>
<feature type="signal peptide" evidence="1">
    <location>
        <begin position="1"/>
        <end position="21"/>
    </location>
</feature>
<dbReference type="RefSeq" id="WP_116518660.1">
    <property type="nucleotide sequence ID" value="NZ_JACCEX010000003.1"/>
</dbReference>
<reference evidence="3 4" key="1">
    <citation type="submission" date="2018-04" db="EMBL/GenBank/DDBJ databases">
        <title>Genomic Encyclopedia of Type Strains, Phase IV (KMG-IV): sequencing the most valuable type-strain genomes for metagenomic binning, comparative biology and taxonomic classification.</title>
        <authorList>
            <person name="Goeker M."/>
        </authorList>
    </citation>
    <scope>NUCLEOTIDE SEQUENCE [LARGE SCALE GENOMIC DNA]</scope>
    <source>
        <strain evidence="3 4">DSM 10065</strain>
    </source>
</reference>
<dbReference type="PANTHER" id="PTHR31528">
    <property type="entry name" value="4-AMINO-5-HYDROXYMETHYL-2-METHYLPYRIMIDINE PHOSPHATE SYNTHASE THI11-RELATED"/>
    <property type="match status" value="1"/>
</dbReference>
<dbReference type="OrthoDB" id="8555942at2"/>
<protein>
    <submittedName>
        <fullName evidence="3">NitT/TauT family transport system substrate-binding protein</fullName>
    </submittedName>
</protein>
<evidence type="ECO:0000256" key="1">
    <source>
        <dbReference type="SAM" id="SignalP"/>
    </source>
</evidence>
<comment type="caution">
    <text evidence="3">The sequence shown here is derived from an EMBL/GenBank/DDBJ whole genome shotgun (WGS) entry which is preliminary data.</text>
</comment>
<proteinExistence type="predicted"/>
<dbReference type="GO" id="GO:0009228">
    <property type="term" value="P:thiamine biosynthetic process"/>
    <property type="evidence" value="ECO:0007669"/>
    <property type="project" value="InterPro"/>
</dbReference>
<sequence length="335" mass="37135">MRVHRYLLSALIAVCASSAFANTEVKFALDWRFEGPAAPYLVALDKGYYKDEGLNVTIDAGASSVEPINRVATATYHIGFADINSLIKYRDNPQNPPVKAVMMVYDTPAFSIVTLKDKGITKPKDLEGKILGAPAPDGAYAQWPIFVAANDIDASKVRIENIGFPVREPMLAQGRVDAITGFWFSSFMNLKANGVEDEDIVVMLLGDYGVDLYGNAIMVNPDFMKTNPEAVKGFVRATIKGIQDTIKDPDSAIDHLMKRNAIANRDVELQRLKLALERNFVNDAVRKNGLGDVDMQRFEKSIDQIGLTFNYTHKPKAADIFTAEFLPPREQRLVD</sequence>
<feature type="chain" id="PRO_5015588515" evidence="1">
    <location>
        <begin position="22"/>
        <end position="335"/>
    </location>
</feature>
<keyword evidence="4" id="KW-1185">Reference proteome</keyword>
<dbReference type="SUPFAM" id="SSF53850">
    <property type="entry name" value="Periplasmic binding protein-like II"/>
    <property type="match status" value="1"/>
</dbReference>
<dbReference type="InterPro" id="IPR015168">
    <property type="entry name" value="SsuA/THI5"/>
</dbReference>
<accession>A0A2U1CKT6</accession>
<dbReference type="AlphaFoldDB" id="A0A2U1CKT6"/>
<evidence type="ECO:0000259" key="2">
    <source>
        <dbReference type="Pfam" id="PF09084"/>
    </source>
</evidence>
<dbReference type="Gene3D" id="3.40.190.10">
    <property type="entry name" value="Periplasmic binding protein-like II"/>
    <property type="match status" value="2"/>
</dbReference>
<dbReference type="EMBL" id="QEKO01000003">
    <property type="protein sequence ID" value="PVY61630.1"/>
    <property type="molecule type" value="Genomic_DNA"/>
</dbReference>
<name>A0A2U1CKT6_9BURK</name>
<evidence type="ECO:0000313" key="4">
    <source>
        <dbReference type="Proteomes" id="UP000246145"/>
    </source>
</evidence>
<evidence type="ECO:0000313" key="3">
    <source>
        <dbReference type="EMBL" id="PVY61630.1"/>
    </source>
</evidence>
<dbReference type="Proteomes" id="UP000246145">
    <property type="component" value="Unassembled WGS sequence"/>
</dbReference>
<dbReference type="PANTHER" id="PTHR31528:SF15">
    <property type="entry name" value="RIBOFLAVIN-BINDING PROTEIN RIBY"/>
    <property type="match status" value="1"/>
</dbReference>
<dbReference type="Pfam" id="PF09084">
    <property type="entry name" value="NMT1"/>
    <property type="match status" value="1"/>
</dbReference>
<dbReference type="STRING" id="1231391.GCA_000308195_00460"/>
<dbReference type="InterPro" id="IPR027939">
    <property type="entry name" value="NMT1/THI5"/>
</dbReference>
<gene>
    <name evidence="3" type="ORF">C7440_2359</name>
</gene>